<dbReference type="PANTHER" id="PTHR43826:SF8">
    <property type="entry name" value="MAJOR FACILITATOR SUPERFAMILY (MFS) PROFILE DOMAIN-CONTAINING PROTEIN"/>
    <property type="match status" value="1"/>
</dbReference>
<gene>
    <name evidence="8" type="ORF">OCV51_03940</name>
</gene>
<dbReference type="InterPro" id="IPR011701">
    <property type="entry name" value="MFS"/>
</dbReference>
<feature type="transmembrane region" description="Helical" evidence="6">
    <location>
        <begin position="76"/>
        <end position="93"/>
    </location>
</feature>
<dbReference type="Pfam" id="PF07690">
    <property type="entry name" value="MFS_1"/>
    <property type="match status" value="1"/>
</dbReference>
<comment type="subcellular location">
    <subcellularLocation>
        <location evidence="1">Cell membrane</location>
        <topology evidence="1">Multi-pass membrane protein</topology>
    </subcellularLocation>
</comment>
<reference evidence="8 9" key="1">
    <citation type="journal article" date="2021" name="ISME Commun">
        <title>Automated analysis of genomic sequences facilitates high-throughput and comprehensive description of bacteria.</title>
        <authorList>
            <person name="Hitch T.C.A."/>
        </authorList>
    </citation>
    <scope>NUCLEOTIDE SEQUENCE [LARGE SCALE GENOMIC DNA]</scope>
    <source>
        <strain evidence="8 9">H2_18</strain>
    </source>
</reference>
<feature type="transmembrane region" description="Helical" evidence="6">
    <location>
        <begin position="342"/>
        <end position="367"/>
    </location>
</feature>
<sequence length="415" mass="45556">MAQSRKKMWLMLLVISFGGSIIYIFPYLQYTFYDSMMAELNFTHTQMGNIMSIYGALNLIAYFMGGIIADRFSSRKLITFSLVVTGITGFWFATFPSYISMMVISVIWSFTTIFTYWPAVIKAVNQLGESDVQGRLFGFREALNSLGALIFSSTAMWIFTKSGENFKNVVIFYSIVYVVIGIVSFIFLPHDKGEEKKEKVNLFAGLGYVLKSPMIWTIGFVIFFGYAVGSIMGRLTPYLTSVFKMGVTTAGIVGIINTYGVGNVGAVAGGLITDKMKSSTRFLRWCFAIMAVLLVIFVAVPGIPSLLMVAIIMGLSIRLVQTAVRGVYFVPLDEAKIPAKYMGTAAGVVSVIGFAPDAFLFTVYGKIIDSMSEVAGYKVMFGSLIGFCVVGFVLTTVLIKMFKKRTAEVGAASAE</sequence>
<dbReference type="EMBL" id="JAOQJX010000004">
    <property type="protein sequence ID" value="MCU6746818.1"/>
    <property type="molecule type" value="Genomic_DNA"/>
</dbReference>
<feature type="transmembrane region" description="Helical" evidence="6">
    <location>
        <begin position="9"/>
        <end position="30"/>
    </location>
</feature>
<evidence type="ECO:0000256" key="6">
    <source>
        <dbReference type="SAM" id="Phobius"/>
    </source>
</evidence>
<feature type="transmembrane region" description="Helical" evidence="6">
    <location>
        <begin position="200"/>
        <end position="227"/>
    </location>
</feature>
<evidence type="ECO:0000256" key="1">
    <source>
        <dbReference type="ARBA" id="ARBA00004651"/>
    </source>
</evidence>
<evidence type="ECO:0000256" key="3">
    <source>
        <dbReference type="ARBA" id="ARBA00022692"/>
    </source>
</evidence>
<feature type="transmembrane region" description="Helical" evidence="6">
    <location>
        <begin position="50"/>
        <end position="69"/>
    </location>
</feature>
<keyword evidence="4 6" id="KW-1133">Transmembrane helix</keyword>
<feature type="transmembrane region" description="Helical" evidence="6">
    <location>
        <begin position="282"/>
        <end position="300"/>
    </location>
</feature>
<dbReference type="Proteomes" id="UP001652394">
    <property type="component" value="Unassembled WGS sequence"/>
</dbReference>
<feature type="transmembrane region" description="Helical" evidence="6">
    <location>
        <begin position="306"/>
        <end position="330"/>
    </location>
</feature>
<dbReference type="InterPro" id="IPR051337">
    <property type="entry name" value="OPA_Antiporter"/>
</dbReference>
<feature type="transmembrane region" description="Helical" evidence="6">
    <location>
        <begin position="99"/>
        <end position="121"/>
    </location>
</feature>
<feature type="transmembrane region" description="Helical" evidence="6">
    <location>
        <begin position="247"/>
        <end position="270"/>
    </location>
</feature>
<evidence type="ECO:0000313" key="9">
    <source>
        <dbReference type="Proteomes" id="UP001652394"/>
    </source>
</evidence>
<evidence type="ECO:0000256" key="4">
    <source>
        <dbReference type="ARBA" id="ARBA00022989"/>
    </source>
</evidence>
<evidence type="ECO:0000256" key="5">
    <source>
        <dbReference type="ARBA" id="ARBA00023136"/>
    </source>
</evidence>
<evidence type="ECO:0000313" key="8">
    <source>
        <dbReference type="EMBL" id="MCU6746818.1"/>
    </source>
</evidence>
<feature type="transmembrane region" description="Helical" evidence="6">
    <location>
        <begin position="171"/>
        <end position="188"/>
    </location>
</feature>
<dbReference type="PANTHER" id="PTHR43826">
    <property type="entry name" value="GLUCOSE-6-PHOSPHATE EXCHANGER SLC37A4"/>
    <property type="match status" value="1"/>
</dbReference>
<dbReference type="CDD" id="cd06174">
    <property type="entry name" value="MFS"/>
    <property type="match status" value="1"/>
</dbReference>
<evidence type="ECO:0000259" key="7">
    <source>
        <dbReference type="PROSITE" id="PS50850"/>
    </source>
</evidence>
<organism evidence="8 9">
    <name type="scientific">Faecalicatena acetigenes</name>
    <dbReference type="NCBI Taxonomy" id="2981790"/>
    <lineage>
        <taxon>Bacteria</taxon>
        <taxon>Bacillati</taxon>
        <taxon>Bacillota</taxon>
        <taxon>Clostridia</taxon>
        <taxon>Lachnospirales</taxon>
        <taxon>Lachnospiraceae</taxon>
        <taxon>Faecalicatena</taxon>
    </lineage>
</organism>
<keyword evidence="2" id="KW-0813">Transport</keyword>
<comment type="caution">
    <text evidence="8">The sequence shown here is derived from an EMBL/GenBank/DDBJ whole genome shotgun (WGS) entry which is preliminary data.</text>
</comment>
<protein>
    <submittedName>
        <fullName evidence="8">MFS transporter</fullName>
    </submittedName>
</protein>
<evidence type="ECO:0000256" key="2">
    <source>
        <dbReference type="ARBA" id="ARBA00022448"/>
    </source>
</evidence>
<accession>A0ABT2T972</accession>
<keyword evidence="5 6" id="KW-0472">Membrane</keyword>
<dbReference type="Gene3D" id="1.20.1250.20">
    <property type="entry name" value="MFS general substrate transporter like domains"/>
    <property type="match status" value="2"/>
</dbReference>
<dbReference type="PROSITE" id="PS50850">
    <property type="entry name" value="MFS"/>
    <property type="match status" value="1"/>
</dbReference>
<keyword evidence="3 6" id="KW-0812">Transmembrane</keyword>
<feature type="transmembrane region" description="Helical" evidence="6">
    <location>
        <begin position="142"/>
        <end position="159"/>
    </location>
</feature>
<dbReference type="InterPro" id="IPR036259">
    <property type="entry name" value="MFS_trans_sf"/>
</dbReference>
<keyword evidence="9" id="KW-1185">Reference proteome</keyword>
<dbReference type="InterPro" id="IPR020846">
    <property type="entry name" value="MFS_dom"/>
</dbReference>
<dbReference type="SUPFAM" id="SSF103473">
    <property type="entry name" value="MFS general substrate transporter"/>
    <property type="match status" value="1"/>
</dbReference>
<feature type="domain" description="Major facilitator superfamily (MFS) profile" evidence="7">
    <location>
        <begin position="11"/>
        <end position="403"/>
    </location>
</feature>
<feature type="transmembrane region" description="Helical" evidence="6">
    <location>
        <begin position="379"/>
        <end position="399"/>
    </location>
</feature>
<dbReference type="RefSeq" id="WP_059066349.1">
    <property type="nucleotide sequence ID" value="NZ_JAOQJX010000004.1"/>
</dbReference>
<name>A0ABT2T972_9FIRM</name>
<proteinExistence type="predicted"/>